<dbReference type="PROSITE" id="PS51140">
    <property type="entry name" value="CUE"/>
    <property type="match status" value="1"/>
</dbReference>
<dbReference type="InterPro" id="IPR003892">
    <property type="entry name" value="CUE"/>
</dbReference>
<dbReference type="SMART" id="SM00546">
    <property type="entry name" value="CUE"/>
    <property type="match status" value="1"/>
</dbReference>
<dbReference type="InterPro" id="IPR009060">
    <property type="entry name" value="UBA-like_sf"/>
</dbReference>
<name>A0A6A1WFN1_9ROSI</name>
<gene>
    <name evidence="3" type="ORF">CJ030_MR2G006150</name>
</gene>
<evidence type="ECO:0000256" key="1">
    <source>
        <dbReference type="SAM" id="MobiDB-lite"/>
    </source>
</evidence>
<reference evidence="3 4" key="1">
    <citation type="journal article" date="2019" name="Plant Biotechnol. J.">
        <title>The red bayberry genome and genetic basis of sex determination.</title>
        <authorList>
            <person name="Jia H.M."/>
            <person name="Jia H.J."/>
            <person name="Cai Q.L."/>
            <person name="Wang Y."/>
            <person name="Zhao H.B."/>
            <person name="Yang W.F."/>
            <person name="Wang G.Y."/>
            <person name="Li Y.H."/>
            <person name="Zhan D.L."/>
            <person name="Shen Y.T."/>
            <person name="Niu Q.F."/>
            <person name="Chang L."/>
            <person name="Qiu J."/>
            <person name="Zhao L."/>
            <person name="Xie H.B."/>
            <person name="Fu W.Y."/>
            <person name="Jin J."/>
            <person name="Li X.W."/>
            <person name="Jiao Y."/>
            <person name="Zhou C.C."/>
            <person name="Tu T."/>
            <person name="Chai C.Y."/>
            <person name="Gao J.L."/>
            <person name="Fan L.J."/>
            <person name="van de Weg E."/>
            <person name="Wang J.Y."/>
            <person name="Gao Z.S."/>
        </authorList>
    </citation>
    <scope>NUCLEOTIDE SEQUENCE [LARGE SCALE GENOMIC DNA]</scope>
    <source>
        <tissue evidence="3">Leaves</tissue>
    </source>
</reference>
<feature type="region of interest" description="Disordered" evidence="1">
    <location>
        <begin position="371"/>
        <end position="401"/>
    </location>
</feature>
<dbReference type="GO" id="GO:0043130">
    <property type="term" value="F:ubiquitin binding"/>
    <property type="evidence" value="ECO:0007669"/>
    <property type="project" value="InterPro"/>
</dbReference>
<dbReference type="Pfam" id="PF09133">
    <property type="entry name" value="SANTA"/>
    <property type="match status" value="1"/>
</dbReference>
<dbReference type="InterPro" id="IPR053090">
    <property type="entry name" value="Centromere_KNL-2_homolog"/>
</dbReference>
<comment type="caution">
    <text evidence="3">The sequence shown here is derived from an EMBL/GenBank/DDBJ whole genome shotgun (WGS) entry which is preliminary data.</text>
</comment>
<dbReference type="PANTHER" id="PTHR35311">
    <property type="entry name" value="KINETOCHORE-ASSOCIATED PROTEIN KNL-2 HOMOLOG"/>
    <property type="match status" value="1"/>
</dbReference>
<dbReference type="Pfam" id="PF02845">
    <property type="entry name" value="CUE"/>
    <property type="match status" value="1"/>
</dbReference>
<protein>
    <recommendedName>
        <fullName evidence="2">CUE domain-containing protein</fullName>
    </recommendedName>
</protein>
<organism evidence="3 4">
    <name type="scientific">Morella rubra</name>
    <name type="common">Chinese bayberry</name>
    <dbReference type="NCBI Taxonomy" id="262757"/>
    <lineage>
        <taxon>Eukaryota</taxon>
        <taxon>Viridiplantae</taxon>
        <taxon>Streptophyta</taxon>
        <taxon>Embryophyta</taxon>
        <taxon>Tracheophyta</taxon>
        <taxon>Spermatophyta</taxon>
        <taxon>Magnoliopsida</taxon>
        <taxon>eudicotyledons</taxon>
        <taxon>Gunneridae</taxon>
        <taxon>Pentapetalae</taxon>
        <taxon>rosids</taxon>
        <taxon>fabids</taxon>
        <taxon>Fagales</taxon>
        <taxon>Myricaceae</taxon>
        <taxon>Morella</taxon>
    </lineage>
</organism>
<dbReference type="Proteomes" id="UP000516437">
    <property type="component" value="Chromosome 2"/>
</dbReference>
<dbReference type="InterPro" id="IPR015216">
    <property type="entry name" value="SANTA"/>
</dbReference>
<evidence type="ECO:0000313" key="4">
    <source>
        <dbReference type="Proteomes" id="UP000516437"/>
    </source>
</evidence>
<accession>A0A6A1WFN1</accession>
<evidence type="ECO:0000313" key="3">
    <source>
        <dbReference type="EMBL" id="KAB1224055.1"/>
    </source>
</evidence>
<dbReference type="OrthoDB" id="440455at2759"/>
<dbReference type="AlphaFoldDB" id="A0A6A1WFN1"/>
<feature type="domain" description="CUE" evidence="2">
    <location>
        <begin position="42"/>
        <end position="85"/>
    </location>
</feature>
<dbReference type="EMBL" id="RXIC02000020">
    <property type="protein sequence ID" value="KAB1224055.1"/>
    <property type="molecule type" value="Genomic_DNA"/>
</dbReference>
<sequence>MSAGICRKRVGFEEIFGSSSPPSCSASKRPRWSGLGSDFGSLSEDPLSDLLQMFPDLDPELIEMVCRNHNNRIEDVINSLRALSFPDLTARNKSQCFDSTIFANGAHVSGQSTCSQMLDQRVEDVKDMGSTVDCRNTVEQFVYEMMSATDVNDARGRAARILEDFELSVTPPSRVTKELEHASLKEHFQSLLNDNQILKRAVAIQHERTLEQEERMKGVEQLKHVLSQYQEKVRSLEVCLHDWWLIKAEKDFEGKRLAVAGFTSREYDRSLGILGDRVLLSSTVVLFCSFLWKQAVRVFSSAPIVRRYDIFTLETADGICVVIKGFINKLRTIDNGFPSEVFSHFVVGFPYYWEEYSANLLEGDSTISIHSEGNSVRGTKKEEREAVNGSNSKRNKRHPVPLVSDDVSNIVYNDNCECEGTDISSPSADRGQEPMHDNVIRQIHAEHTEDGSLRNSDSKHLQTPGNIMTQSGMQTRSPIGCVIHAENSKNALLEGKNNAEEESMCRKKPCRLLMPVLEFWRNQVPVYDADRTITGIKDDLPLTGSSGGTRYVGHCY</sequence>
<keyword evidence="4" id="KW-1185">Reference proteome</keyword>
<evidence type="ECO:0000259" key="2">
    <source>
        <dbReference type="PROSITE" id="PS51140"/>
    </source>
</evidence>
<proteinExistence type="predicted"/>
<dbReference type="PANTHER" id="PTHR35311:SF9">
    <property type="entry name" value="KINETOCHORE-ASSOCIATED PROTEIN KNL-2 HOMOLOG"/>
    <property type="match status" value="1"/>
</dbReference>
<dbReference type="CDD" id="cd14279">
    <property type="entry name" value="CUE"/>
    <property type="match status" value="1"/>
</dbReference>
<dbReference type="SUPFAM" id="SSF46934">
    <property type="entry name" value="UBA-like"/>
    <property type="match status" value="1"/>
</dbReference>
<dbReference type="Gene3D" id="1.10.8.10">
    <property type="entry name" value="DNA helicase RuvA subunit, C-terminal domain"/>
    <property type="match status" value="1"/>
</dbReference>